<keyword evidence="4" id="KW-1003">Cell membrane</keyword>
<name>A0AAE8HKZ3_STREI</name>
<feature type="transmembrane region" description="Helical" evidence="8">
    <location>
        <begin position="438"/>
        <end position="457"/>
    </location>
</feature>
<dbReference type="NCBIfam" id="TIGR00711">
    <property type="entry name" value="efflux_EmrB"/>
    <property type="match status" value="1"/>
</dbReference>
<evidence type="ECO:0000256" key="8">
    <source>
        <dbReference type="SAM" id="Phobius"/>
    </source>
</evidence>
<dbReference type="Gene3D" id="1.20.1250.20">
    <property type="entry name" value="MFS general substrate transporter like domains"/>
    <property type="match status" value="1"/>
</dbReference>
<dbReference type="InterPro" id="IPR011701">
    <property type="entry name" value="MFS"/>
</dbReference>
<gene>
    <name evidence="10" type="ORF">SAMN05216415_1104</name>
</gene>
<dbReference type="PANTHER" id="PTHR42718:SF9">
    <property type="entry name" value="MAJOR FACILITATOR SUPERFAMILY MULTIDRUG TRANSPORTER MFSC"/>
    <property type="match status" value="1"/>
</dbReference>
<feature type="transmembrane region" description="Helical" evidence="8">
    <location>
        <begin position="266"/>
        <end position="287"/>
    </location>
</feature>
<dbReference type="SUPFAM" id="SSF103473">
    <property type="entry name" value="MFS general substrate transporter"/>
    <property type="match status" value="1"/>
</dbReference>
<proteinExistence type="inferred from homology"/>
<evidence type="ECO:0000256" key="7">
    <source>
        <dbReference type="ARBA" id="ARBA00023136"/>
    </source>
</evidence>
<feature type="transmembrane region" description="Helical" evidence="8">
    <location>
        <begin position="165"/>
        <end position="185"/>
    </location>
</feature>
<evidence type="ECO:0000256" key="1">
    <source>
        <dbReference type="ARBA" id="ARBA00004651"/>
    </source>
</evidence>
<comment type="caution">
    <text evidence="10">The sequence shown here is derived from an EMBL/GenBank/DDBJ whole genome shotgun (WGS) entry which is preliminary data.</text>
</comment>
<dbReference type="EMBL" id="FNMW01000001">
    <property type="protein sequence ID" value="SDW62328.1"/>
    <property type="molecule type" value="Genomic_DNA"/>
</dbReference>
<dbReference type="PRINTS" id="PR01036">
    <property type="entry name" value="TCRTETB"/>
</dbReference>
<dbReference type="RefSeq" id="WP_074602792.1">
    <property type="nucleotide sequence ID" value="NZ_FNMW01000001.1"/>
</dbReference>
<dbReference type="InterPro" id="IPR020846">
    <property type="entry name" value="MFS_dom"/>
</dbReference>
<keyword evidence="3" id="KW-0813">Transport</keyword>
<reference evidence="10 11" key="1">
    <citation type="submission" date="2016-10" db="EMBL/GenBank/DDBJ databases">
        <authorList>
            <person name="Varghese N."/>
            <person name="Submissions S."/>
        </authorList>
    </citation>
    <scope>NUCLEOTIDE SEQUENCE [LARGE SCALE GENOMIC DNA]</scope>
    <source>
        <strain evidence="10 11">Sb17</strain>
    </source>
</reference>
<evidence type="ECO:0000259" key="9">
    <source>
        <dbReference type="PROSITE" id="PS50850"/>
    </source>
</evidence>
<accession>A0AAE8HKZ3</accession>
<protein>
    <submittedName>
        <fullName evidence="10">Drug resistance transporter, EmrB/QacA subfamily</fullName>
    </submittedName>
</protein>
<feature type="transmembrane region" description="Helical" evidence="8">
    <location>
        <begin position="197"/>
        <end position="217"/>
    </location>
</feature>
<dbReference type="PANTHER" id="PTHR42718">
    <property type="entry name" value="MAJOR FACILITATOR SUPERFAMILY MULTIDRUG TRANSPORTER MFSC"/>
    <property type="match status" value="1"/>
</dbReference>
<feature type="transmembrane region" description="Helical" evidence="8">
    <location>
        <begin position="79"/>
        <end position="102"/>
    </location>
</feature>
<dbReference type="Pfam" id="PF07690">
    <property type="entry name" value="MFS_1"/>
    <property type="match status" value="1"/>
</dbReference>
<dbReference type="GO" id="GO:0022857">
    <property type="term" value="F:transmembrane transporter activity"/>
    <property type="evidence" value="ECO:0007669"/>
    <property type="project" value="InterPro"/>
</dbReference>
<feature type="transmembrane region" description="Helical" evidence="8">
    <location>
        <begin position="400"/>
        <end position="418"/>
    </location>
</feature>
<evidence type="ECO:0000256" key="2">
    <source>
        <dbReference type="ARBA" id="ARBA00008537"/>
    </source>
</evidence>
<sequence length="469" mass="50133">MSEEKISAKVIRAIVGAGMLSFCGVVVETAMNITFPTLMKEFNINTSTVQWMTTIYLLVVASVVPLSAYLKRSFKTKSVFLAANLPFILGVLIDGVAPSFALLLVGRVIQGIGVGIALPLMFNIILDQVPMSKIGAMMGVGTLITAVAPAVGPTFGGFVSSHFGWRFIFVLLTPLLLISLILGVTSIEQKNKVARESLDLISVIAILCLFVGLILGINNLAEYDFFSLPVLGGLVVGIAGLLVLVKRSSHLEQPIVNLSILKNGKFAGHVIAFFLFQIVNLGMSFIIPNYIQLVNHSSSTVAGLLVFPGAIIGACFAPFSGKILDRLGAKKPIIFGVSLLVFALCLFSILSLHLANAWLTVIYILSMAGTGIAFGNIMTNGQKQVTSDKRADANAIFNTLQQFAGAVGTTVASLVVALSQSNTSISYSEATARGSRNAFIILLVLAVIELIILFRVVDGKEKKLRYYQI</sequence>
<feature type="transmembrane region" description="Helical" evidence="8">
    <location>
        <begin position="51"/>
        <end position="70"/>
    </location>
</feature>
<feature type="transmembrane region" description="Helical" evidence="8">
    <location>
        <begin position="299"/>
        <end position="321"/>
    </location>
</feature>
<keyword evidence="7 8" id="KW-0472">Membrane</keyword>
<dbReference type="InterPro" id="IPR036259">
    <property type="entry name" value="MFS_trans_sf"/>
</dbReference>
<comment type="subcellular location">
    <subcellularLocation>
        <location evidence="1">Cell membrane</location>
        <topology evidence="1">Multi-pass membrane protein</topology>
    </subcellularLocation>
</comment>
<dbReference type="InterPro" id="IPR004638">
    <property type="entry name" value="EmrB-like"/>
</dbReference>
<comment type="similarity">
    <text evidence="2">Belongs to the major facilitator superfamily. EmrB family.</text>
</comment>
<feature type="transmembrane region" description="Helical" evidence="8">
    <location>
        <begin position="12"/>
        <end position="31"/>
    </location>
</feature>
<dbReference type="Proteomes" id="UP000182107">
    <property type="component" value="Unassembled WGS sequence"/>
</dbReference>
<keyword evidence="5 8" id="KW-0812">Transmembrane</keyword>
<evidence type="ECO:0000313" key="10">
    <source>
        <dbReference type="EMBL" id="SDW62328.1"/>
    </source>
</evidence>
<evidence type="ECO:0000256" key="3">
    <source>
        <dbReference type="ARBA" id="ARBA00022448"/>
    </source>
</evidence>
<dbReference type="GO" id="GO:0005886">
    <property type="term" value="C:plasma membrane"/>
    <property type="evidence" value="ECO:0007669"/>
    <property type="project" value="UniProtKB-SubCell"/>
</dbReference>
<feature type="transmembrane region" description="Helical" evidence="8">
    <location>
        <begin position="333"/>
        <end position="355"/>
    </location>
</feature>
<evidence type="ECO:0000313" key="11">
    <source>
        <dbReference type="Proteomes" id="UP000182107"/>
    </source>
</evidence>
<feature type="domain" description="Major facilitator superfamily (MFS) profile" evidence="9">
    <location>
        <begin position="9"/>
        <end position="461"/>
    </location>
</feature>
<dbReference type="PROSITE" id="PS50850">
    <property type="entry name" value="MFS"/>
    <property type="match status" value="1"/>
</dbReference>
<keyword evidence="6 8" id="KW-1133">Transmembrane helix</keyword>
<evidence type="ECO:0000256" key="6">
    <source>
        <dbReference type="ARBA" id="ARBA00022989"/>
    </source>
</evidence>
<feature type="transmembrane region" description="Helical" evidence="8">
    <location>
        <begin position="138"/>
        <end position="159"/>
    </location>
</feature>
<dbReference type="Gene3D" id="1.20.1720.10">
    <property type="entry name" value="Multidrug resistance protein D"/>
    <property type="match status" value="1"/>
</dbReference>
<feature type="transmembrane region" description="Helical" evidence="8">
    <location>
        <begin position="223"/>
        <end position="245"/>
    </location>
</feature>
<feature type="transmembrane region" description="Helical" evidence="8">
    <location>
        <begin position="361"/>
        <end position="379"/>
    </location>
</feature>
<feature type="transmembrane region" description="Helical" evidence="8">
    <location>
        <begin position="108"/>
        <end position="126"/>
    </location>
</feature>
<evidence type="ECO:0000256" key="5">
    <source>
        <dbReference type="ARBA" id="ARBA00022692"/>
    </source>
</evidence>
<dbReference type="AlphaFoldDB" id="A0AAE8HKZ3"/>
<organism evidence="10 11">
    <name type="scientific">Streptococcus equinus</name>
    <name type="common">Streptococcus bovis</name>
    <dbReference type="NCBI Taxonomy" id="1335"/>
    <lineage>
        <taxon>Bacteria</taxon>
        <taxon>Bacillati</taxon>
        <taxon>Bacillota</taxon>
        <taxon>Bacilli</taxon>
        <taxon>Lactobacillales</taxon>
        <taxon>Streptococcaceae</taxon>
        <taxon>Streptococcus</taxon>
    </lineage>
</organism>
<evidence type="ECO:0000256" key="4">
    <source>
        <dbReference type="ARBA" id="ARBA00022475"/>
    </source>
</evidence>